<dbReference type="Pfam" id="PF12269">
    <property type="entry name" value="CpG_bind_C"/>
    <property type="match status" value="1"/>
</dbReference>
<evidence type="ECO:0000256" key="8">
    <source>
        <dbReference type="ARBA" id="ARBA00023242"/>
    </source>
</evidence>
<evidence type="ECO:0000256" key="9">
    <source>
        <dbReference type="ARBA" id="ARBA00023828"/>
    </source>
</evidence>
<evidence type="ECO:0000256" key="5">
    <source>
        <dbReference type="ARBA" id="ARBA00023015"/>
    </source>
</evidence>
<dbReference type="SMART" id="SM00249">
    <property type="entry name" value="PHD"/>
    <property type="match status" value="1"/>
</dbReference>
<evidence type="ECO:0000256" key="1">
    <source>
        <dbReference type="ARBA" id="ARBA00004123"/>
    </source>
</evidence>
<dbReference type="InterPro" id="IPR011011">
    <property type="entry name" value="Znf_FYVE_PHD"/>
</dbReference>
<dbReference type="Proteomes" id="UP001220961">
    <property type="component" value="Chromosome 3"/>
</dbReference>
<dbReference type="GO" id="GO:0003677">
    <property type="term" value="F:DNA binding"/>
    <property type="evidence" value="ECO:0007669"/>
    <property type="project" value="UniProtKB-KW"/>
</dbReference>
<dbReference type="GO" id="GO:0048188">
    <property type="term" value="C:Set1C/COMPASS complex"/>
    <property type="evidence" value="ECO:0007669"/>
    <property type="project" value="InterPro"/>
</dbReference>
<comment type="subcellular location">
    <subcellularLocation>
        <location evidence="1">Nucleus</location>
    </subcellularLocation>
</comment>
<proteinExistence type="predicted"/>
<evidence type="ECO:0000259" key="11">
    <source>
        <dbReference type="PROSITE" id="PS50016"/>
    </source>
</evidence>
<protein>
    <recommendedName>
        <fullName evidence="9">CXXC-type zinc finger protein 1</fullName>
    </recommendedName>
</protein>
<dbReference type="InterPro" id="IPR019786">
    <property type="entry name" value="Zinc_finger_PHD-type_CS"/>
</dbReference>
<dbReference type="AlphaFoldDB" id="A0AAF0IWG8"/>
<sequence length="378" mass="41667">MAATPSAVKRHAYELGLDRDGKRHIAEASSGSASPAPEAPTRLYCLCKQSYDERVMIACDYCDEWYHASCVKINEDDISLIDTFVCPPCETSTYDDLTPAVPQRTSYKVPCHHVGCHEPARLPMSRYCSDRCGIAEVLERIEQVPYARTPAERAHLAPKTTASEPTRGLVLWAQPDLATPAPDVDGANSAWFAHIRTHITRGARLAPTLEPGTSLGAYVREHATRLDLSSYDLARWTRELACLEAQSAVLHARVDLLAARSKLLQTAEDRQSTLPAVDDNGVSCPPCGFDERLCWDDEAFLAWISTPDGQACLGEPRTMPSPEATAPLCLVAKRRCKRHADWSAVRGAELDLLRDAQTQHLSALSERAQQVRLAMQHA</sequence>
<keyword evidence="13" id="KW-1185">Reference proteome</keyword>
<dbReference type="Gene3D" id="3.30.40.10">
    <property type="entry name" value="Zinc/RING finger domain, C3HC4 (zinc finger)"/>
    <property type="match status" value="1"/>
</dbReference>
<dbReference type="SUPFAM" id="SSF57903">
    <property type="entry name" value="FYVE/PHD zinc finger"/>
    <property type="match status" value="1"/>
</dbReference>
<dbReference type="GO" id="GO:0008270">
    <property type="term" value="F:zinc ion binding"/>
    <property type="evidence" value="ECO:0007669"/>
    <property type="project" value="UniProtKB-KW"/>
</dbReference>
<dbReference type="PROSITE" id="PS50016">
    <property type="entry name" value="ZF_PHD_2"/>
    <property type="match status" value="1"/>
</dbReference>
<keyword evidence="3 10" id="KW-0863">Zinc-finger</keyword>
<keyword evidence="4" id="KW-0862">Zinc</keyword>
<keyword evidence="5" id="KW-0805">Transcription regulation</keyword>
<evidence type="ECO:0000256" key="6">
    <source>
        <dbReference type="ARBA" id="ARBA00023125"/>
    </source>
</evidence>
<keyword evidence="8" id="KW-0539">Nucleus</keyword>
<dbReference type="Pfam" id="PF00628">
    <property type="entry name" value="PHD"/>
    <property type="match status" value="1"/>
</dbReference>
<keyword evidence="7" id="KW-0804">Transcription</keyword>
<name>A0AAF0IWG8_9BASI</name>
<dbReference type="InterPro" id="IPR037869">
    <property type="entry name" value="Spp1/CFP1"/>
</dbReference>
<evidence type="ECO:0000256" key="4">
    <source>
        <dbReference type="ARBA" id="ARBA00022833"/>
    </source>
</evidence>
<gene>
    <name evidence="12" type="primary">SPP1</name>
    <name evidence="12" type="ORF">MCAP1_001787</name>
</gene>
<reference evidence="12" key="1">
    <citation type="submission" date="2023-03" db="EMBL/GenBank/DDBJ databases">
        <title>Mating type loci evolution in Malassezia.</title>
        <authorList>
            <person name="Coelho M.A."/>
        </authorList>
    </citation>
    <scope>NUCLEOTIDE SEQUENCE</scope>
    <source>
        <strain evidence="12">CBS 10434</strain>
    </source>
</reference>
<keyword evidence="2" id="KW-0479">Metal-binding</keyword>
<dbReference type="InterPro" id="IPR019787">
    <property type="entry name" value="Znf_PHD-finger"/>
</dbReference>
<evidence type="ECO:0000256" key="7">
    <source>
        <dbReference type="ARBA" id="ARBA00023163"/>
    </source>
</evidence>
<evidence type="ECO:0000313" key="13">
    <source>
        <dbReference type="Proteomes" id="UP001220961"/>
    </source>
</evidence>
<keyword evidence="6" id="KW-0238">DNA-binding</keyword>
<dbReference type="InterPro" id="IPR013083">
    <property type="entry name" value="Znf_RING/FYVE/PHD"/>
</dbReference>
<dbReference type="PANTHER" id="PTHR46174">
    <property type="entry name" value="CXXC-TYPE ZINC FINGER PROTEIN 1"/>
    <property type="match status" value="1"/>
</dbReference>
<dbReference type="InterPro" id="IPR001965">
    <property type="entry name" value="Znf_PHD"/>
</dbReference>
<dbReference type="PROSITE" id="PS01359">
    <property type="entry name" value="ZF_PHD_1"/>
    <property type="match status" value="1"/>
</dbReference>
<dbReference type="EMBL" id="CP119910">
    <property type="protein sequence ID" value="WFD19553.1"/>
    <property type="molecule type" value="Genomic_DNA"/>
</dbReference>
<dbReference type="PANTHER" id="PTHR46174:SF1">
    <property type="entry name" value="CXXC-TYPE ZINC FINGER PROTEIN 1"/>
    <property type="match status" value="1"/>
</dbReference>
<accession>A0AAF0IWG8</accession>
<organism evidence="12 13">
    <name type="scientific">Malassezia caprae</name>
    <dbReference type="NCBI Taxonomy" id="1381934"/>
    <lineage>
        <taxon>Eukaryota</taxon>
        <taxon>Fungi</taxon>
        <taxon>Dikarya</taxon>
        <taxon>Basidiomycota</taxon>
        <taxon>Ustilaginomycotina</taxon>
        <taxon>Malasseziomycetes</taxon>
        <taxon>Malasseziales</taxon>
        <taxon>Malasseziaceae</taxon>
        <taxon>Malassezia</taxon>
    </lineage>
</organism>
<dbReference type="GO" id="GO:0045893">
    <property type="term" value="P:positive regulation of DNA-templated transcription"/>
    <property type="evidence" value="ECO:0007669"/>
    <property type="project" value="TreeGrafter"/>
</dbReference>
<evidence type="ECO:0000256" key="3">
    <source>
        <dbReference type="ARBA" id="ARBA00022771"/>
    </source>
</evidence>
<dbReference type="InterPro" id="IPR022056">
    <property type="entry name" value="CpG-bd_C"/>
</dbReference>
<evidence type="ECO:0000256" key="2">
    <source>
        <dbReference type="ARBA" id="ARBA00022723"/>
    </source>
</evidence>
<feature type="domain" description="PHD-type" evidence="11">
    <location>
        <begin position="42"/>
        <end position="92"/>
    </location>
</feature>
<evidence type="ECO:0000313" key="12">
    <source>
        <dbReference type="EMBL" id="WFD19553.1"/>
    </source>
</evidence>
<evidence type="ECO:0000256" key="10">
    <source>
        <dbReference type="PROSITE-ProRule" id="PRU00146"/>
    </source>
</evidence>